<organism evidence="1">
    <name type="scientific">Sulfurovum sp. enrichment culture clone C5</name>
    <dbReference type="NCBI Taxonomy" id="497650"/>
    <lineage>
        <taxon>Bacteria</taxon>
        <taxon>Pseudomonadati</taxon>
        <taxon>Campylobacterota</taxon>
        <taxon>Epsilonproteobacteria</taxon>
        <taxon>Campylobacterales</taxon>
        <taxon>Sulfurovaceae</taxon>
        <taxon>Sulfurovum</taxon>
        <taxon>environmental samples</taxon>
    </lineage>
</organism>
<dbReference type="NCBIfam" id="TIGR02532">
    <property type="entry name" value="IV_pilin_GFxxxE"/>
    <property type="match status" value="1"/>
</dbReference>
<proteinExistence type="predicted"/>
<accession>A0A0S4XNX1</accession>
<evidence type="ECO:0008006" key="2">
    <source>
        <dbReference type="Google" id="ProtNLM"/>
    </source>
</evidence>
<dbReference type="EMBL" id="FAXN01000056">
    <property type="protein sequence ID" value="CUV65983.1"/>
    <property type="molecule type" value="Genomic_DNA"/>
</dbReference>
<dbReference type="InterPro" id="IPR012902">
    <property type="entry name" value="N_methyl_site"/>
</dbReference>
<dbReference type="Pfam" id="PF07963">
    <property type="entry name" value="N_methyl"/>
    <property type="match status" value="1"/>
</dbReference>
<reference evidence="1" key="1">
    <citation type="submission" date="2015-11" db="EMBL/GenBank/DDBJ databases">
        <authorList>
            <person name="Zhang Y."/>
            <person name="Guo Z."/>
        </authorList>
    </citation>
    <scope>NUCLEOTIDE SEQUENCE</scope>
    <source>
        <strain evidence="1">BN30871</strain>
    </source>
</reference>
<protein>
    <recommendedName>
        <fullName evidence="2">Type II secretion system protein</fullName>
    </recommendedName>
</protein>
<evidence type="ECO:0000313" key="1">
    <source>
        <dbReference type="EMBL" id="CUV65983.1"/>
    </source>
</evidence>
<name>A0A0S4XNX1_9BACT</name>
<sequence length="307" mass="33554">MRNISRKAFSLVELIFVIVVLGIVASISADTIVQVYKNTVPQKALTIATIKSELAAEQIANRLSYAIPWSMVAKQRNNTTPVQLVDYAVGGPQDTIEWVGMDGDSFEATTTPGWSGYCDINDPAASQTNCPTPGSILGNTNAIIGNLGGVGISDAIVFFKTDECLNGVQYRFDRIGMDTQNYNTNCAFGLNGSAGTNLTMPAGTKIVADMYGVAWSAYALVPTVWRDINGDNIADVFDLELRYNYQPWLGENFNTFPLQNQVIATNVSVFRFSQSDNIVRFKICIKQPIGGERTDFVTACKEKVVIR</sequence>
<dbReference type="AlphaFoldDB" id="A0A0S4XNX1"/>
<gene>
    <name evidence="1" type="ORF">BN3087_540019</name>
</gene>